<sequence>MPSLKTVAAIAIAFALTGCTAASALEPIPGSIIYKGQPRTKLTKAPIGSTFEHRFRDQFGDEYLEVYRIAPDRSLELLSRRRIDIVEFGLGR</sequence>
<protein>
    <submittedName>
        <fullName evidence="2">Uncharacterized protein</fullName>
    </submittedName>
</protein>
<dbReference type="Proteomes" id="UP000295351">
    <property type="component" value="Unassembled WGS sequence"/>
</dbReference>
<reference evidence="2 3" key="1">
    <citation type="submission" date="2019-03" db="EMBL/GenBank/DDBJ databases">
        <title>Genomic Encyclopedia of Type Strains, Phase IV (KMG-IV): sequencing the most valuable type-strain genomes for metagenomic binning, comparative biology and taxonomic classification.</title>
        <authorList>
            <person name="Goeker M."/>
        </authorList>
    </citation>
    <scope>NUCLEOTIDE SEQUENCE [LARGE SCALE GENOMIC DNA]</scope>
    <source>
        <strain evidence="2 3">DSM 18401</strain>
    </source>
</reference>
<keyword evidence="3" id="KW-1185">Reference proteome</keyword>
<evidence type="ECO:0000313" key="2">
    <source>
        <dbReference type="EMBL" id="TCN41474.1"/>
    </source>
</evidence>
<gene>
    <name evidence="2" type="ORF">EV665_11361</name>
</gene>
<name>A0A4R2CPY4_SHIGR</name>
<dbReference type="EMBL" id="SLVX01000013">
    <property type="protein sequence ID" value="TCN41474.1"/>
    <property type="molecule type" value="Genomic_DNA"/>
</dbReference>
<feature type="chain" id="PRO_5020850921" evidence="1">
    <location>
        <begin position="25"/>
        <end position="92"/>
    </location>
</feature>
<dbReference type="PROSITE" id="PS51257">
    <property type="entry name" value="PROKAR_LIPOPROTEIN"/>
    <property type="match status" value="1"/>
</dbReference>
<comment type="caution">
    <text evidence="2">The sequence shown here is derived from an EMBL/GenBank/DDBJ whole genome shotgun (WGS) entry which is preliminary data.</text>
</comment>
<evidence type="ECO:0000313" key="3">
    <source>
        <dbReference type="Proteomes" id="UP000295351"/>
    </source>
</evidence>
<accession>A0A4R2CPY4</accession>
<dbReference type="AlphaFoldDB" id="A0A4R2CPY4"/>
<keyword evidence="1" id="KW-0732">Signal</keyword>
<dbReference type="RefSeq" id="WP_064329905.1">
    <property type="nucleotide sequence ID" value="NZ_BAABEI010000012.1"/>
</dbReference>
<feature type="signal peptide" evidence="1">
    <location>
        <begin position="1"/>
        <end position="24"/>
    </location>
</feature>
<organism evidence="2 3">
    <name type="scientific">Shinella granuli</name>
    <dbReference type="NCBI Taxonomy" id="323621"/>
    <lineage>
        <taxon>Bacteria</taxon>
        <taxon>Pseudomonadati</taxon>
        <taxon>Pseudomonadota</taxon>
        <taxon>Alphaproteobacteria</taxon>
        <taxon>Hyphomicrobiales</taxon>
        <taxon>Rhizobiaceae</taxon>
        <taxon>Shinella</taxon>
    </lineage>
</organism>
<proteinExistence type="predicted"/>
<evidence type="ECO:0000256" key="1">
    <source>
        <dbReference type="SAM" id="SignalP"/>
    </source>
</evidence>